<dbReference type="AlphaFoldDB" id="A1ZPK4"/>
<comment type="caution">
    <text evidence="1">The sequence shown here is derived from an EMBL/GenBank/DDBJ whole genome shotgun (WGS) entry which is preliminary data.</text>
</comment>
<sequence length="38" mass="4352">MVDICLTQDLFVYECFKKSIKKITEDVVIGRNGFVLSV</sequence>
<proteinExistence type="predicted"/>
<evidence type="ECO:0000313" key="1">
    <source>
        <dbReference type="EMBL" id="EAY27743.1"/>
    </source>
</evidence>
<gene>
    <name evidence="1" type="ORF">M23134_03812</name>
</gene>
<dbReference type="Proteomes" id="UP000004095">
    <property type="component" value="Unassembled WGS sequence"/>
</dbReference>
<accession>A1ZPK4</accession>
<keyword evidence="2" id="KW-1185">Reference proteome</keyword>
<name>A1ZPK4_MICM2</name>
<dbReference type="EMBL" id="AAWS01000021">
    <property type="protein sequence ID" value="EAY27743.1"/>
    <property type="molecule type" value="Genomic_DNA"/>
</dbReference>
<protein>
    <submittedName>
        <fullName evidence="1">Uncharacterized protein</fullName>
    </submittedName>
</protein>
<evidence type="ECO:0000313" key="2">
    <source>
        <dbReference type="Proteomes" id="UP000004095"/>
    </source>
</evidence>
<reference evidence="1 2" key="1">
    <citation type="submission" date="2007-01" db="EMBL/GenBank/DDBJ databases">
        <authorList>
            <person name="Haygood M."/>
            <person name="Podell S."/>
            <person name="Anderson C."/>
            <person name="Hopkinson B."/>
            <person name="Roe K."/>
            <person name="Barbeau K."/>
            <person name="Gaasterland T."/>
            <person name="Ferriera S."/>
            <person name="Johnson J."/>
            <person name="Kravitz S."/>
            <person name="Beeson K."/>
            <person name="Sutton G."/>
            <person name="Rogers Y.-H."/>
            <person name="Friedman R."/>
            <person name="Frazier M."/>
            <person name="Venter J.C."/>
        </authorList>
    </citation>
    <scope>NUCLEOTIDE SEQUENCE [LARGE SCALE GENOMIC DNA]</scope>
    <source>
        <strain evidence="1 2">ATCC 23134</strain>
    </source>
</reference>
<organism evidence="1 2">
    <name type="scientific">Microscilla marina ATCC 23134</name>
    <dbReference type="NCBI Taxonomy" id="313606"/>
    <lineage>
        <taxon>Bacteria</taxon>
        <taxon>Pseudomonadati</taxon>
        <taxon>Bacteroidota</taxon>
        <taxon>Cytophagia</taxon>
        <taxon>Cytophagales</taxon>
        <taxon>Microscillaceae</taxon>
        <taxon>Microscilla</taxon>
    </lineage>
</organism>